<proteinExistence type="predicted"/>
<reference evidence="2 3" key="1">
    <citation type="journal article" date="2013" name="Genome Biol. Evol.">
        <title>Complete genomes of two dipteran-associated spiroplasmas provided insights into the origin, dynamics, and impacts of viral invasion in spiroplasma.</title>
        <authorList>
            <person name="Ku C."/>
            <person name="Lo W.S."/>
            <person name="Chen L.L."/>
            <person name="Kuo C.H."/>
        </authorList>
    </citation>
    <scope>NUCLEOTIDE SEQUENCE [LARGE SCALE GENOMIC DNA]</scope>
    <source>
        <strain evidence="2 3">DF-1</strain>
    </source>
</reference>
<dbReference type="OrthoDB" id="9799173at2"/>
<dbReference type="EMBL" id="CP005077">
    <property type="protein sequence ID" value="AGM25486.1"/>
    <property type="molecule type" value="Genomic_DNA"/>
</dbReference>
<dbReference type="HOGENOM" id="CLU_1509677_0_0_14"/>
<dbReference type="STRING" id="1276227.SCHRY_v1c09130"/>
<gene>
    <name evidence="2" type="ORF">SCHRY_v1c09130</name>
</gene>
<dbReference type="Pfam" id="PF13274">
    <property type="entry name" value="SocA_Panacea"/>
    <property type="match status" value="1"/>
</dbReference>
<evidence type="ECO:0000313" key="3">
    <source>
        <dbReference type="Proteomes" id="UP000013964"/>
    </source>
</evidence>
<sequence length="178" mass="20588">MNAITVARFLIKGNKDRFNSKTPLEFNGVNVTEGNLILNKHLHLAQILFLGKYGMELFEDNLFAYINGAVVNTVRLNYLSLIDDNSLIFNQDNFEQLNETQEKFLKNIIIFLSGASFEELSDLSHVDPAWIDARKNYIKGDHSSQIMDIKKYKDEYKINFKDALEVIENIENYIDSEK</sequence>
<accession>R4UJK0</accession>
<evidence type="ECO:0000259" key="1">
    <source>
        <dbReference type="Pfam" id="PF13274"/>
    </source>
</evidence>
<name>R4UJK0_9MOLU</name>
<organism evidence="2 3">
    <name type="scientific">Spiroplasma chrysopicola DF-1</name>
    <dbReference type="NCBI Taxonomy" id="1276227"/>
    <lineage>
        <taxon>Bacteria</taxon>
        <taxon>Bacillati</taxon>
        <taxon>Mycoplasmatota</taxon>
        <taxon>Mollicutes</taxon>
        <taxon>Entomoplasmatales</taxon>
        <taxon>Spiroplasmataceae</taxon>
        <taxon>Spiroplasma</taxon>
    </lineage>
</organism>
<dbReference type="AlphaFoldDB" id="R4UJK0"/>
<dbReference type="RefSeq" id="WP_016339307.1">
    <property type="nucleotide sequence ID" value="NC_021280.1"/>
</dbReference>
<dbReference type="Proteomes" id="UP000013964">
    <property type="component" value="Chromosome"/>
</dbReference>
<dbReference type="InterPro" id="IPR025272">
    <property type="entry name" value="SocA_Panacea"/>
</dbReference>
<dbReference type="KEGG" id="scr:SCHRY_v1c09130"/>
<evidence type="ECO:0000313" key="2">
    <source>
        <dbReference type="EMBL" id="AGM25486.1"/>
    </source>
</evidence>
<protein>
    <recommendedName>
        <fullName evidence="1">Antitoxin SocA-like Panacea domain-containing protein</fullName>
    </recommendedName>
</protein>
<keyword evidence="3" id="KW-1185">Reference proteome</keyword>
<dbReference type="eggNOG" id="COG3600">
    <property type="taxonomic scope" value="Bacteria"/>
</dbReference>
<feature type="domain" description="Antitoxin SocA-like Panacea" evidence="1">
    <location>
        <begin position="38"/>
        <end position="130"/>
    </location>
</feature>
<dbReference type="PATRIC" id="fig|1276227.3.peg.919"/>